<feature type="region of interest" description="Disordered" evidence="1">
    <location>
        <begin position="237"/>
        <end position="291"/>
    </location>
</feature>
<evidence type="ECO:0000256" key="1">
    <source>
        <dbReference type="SAM" id="MobiDB-lite"/>
    </source>
</evidence>
<evidence type="ECO:0000313" key="3">
    <source>
        <dbReference type="EMBL" id="RDX68493.1"/>
    </source>
</evidence>
<dbReference type="AlphaFoldDB" id="A0A371ER18"/>
<protein>
    <recommendedName>
        <fullName evidence="2">Retroviral polymerase SH3-like domain-containing protein</fullName>
    </recommendedName>
</protein>
<accession>A0A371ER18</accession>
<dbReference type="InterPro" id="IPR036397">
    <property type="entry name" value="RNaseH_sf"/>
</dbReference>
<organism evidence="3 4">
    <name type="scientific">Mucuna pruriens</name>
    <name type="common">Velvet bean</name>
    <name type="synonym">Dolichos pruriens</name>
    <dbReference type="NCBI Taxonomy" id="157652"/>
    <lineage>
        <taxon>Eukaryota</taxon>
        <taxon>Viridiplantae</taxon>
        <taxon>Streptophyta</taxon>
        <taxon>Embryophyta</taxon>
        <taxon>Tracheophyta</taxon>
        <taxon>Spermatophyta</taxon>
        <taxon>Magnoliopsida</taxon>
        <taxon>eudicotyledons</taxon>
        <taxon>Gunneridae</taxon>
        <taxon>Pentapetalae</taxon>
        <taxon>rosids</taxon>
        <taxon>fabids</taxon>
        <taxon>Fabales</taxon>
        <taxon>Fabaceae</taxon>
        <taxon>Papilionoideae</taxon>
        <taxon>50 kb inversion clade</taxon>
        <taxon>NPAAA clade</taxon>
        <taxon>indigoferoid/millettioid clade</taxon>
        <taxon>Phaseoleae</taxon>
        <taxon>Mucuna</taxon>
    </lineage>
</organism>
<evidence type="ECO:0000313" key="4">
    <source>
        <dbReference type="Proteomes" id="UP000257109"/>
    </source>
</evidence>
<dbReference type="PANTHER" id="PTHR42648">
    <property type="entry name" value="TRANSPOSASE, PUTATIVE-RELATED"/>
    <property type="match status" value="1"/>
</dbReference>
<dbReference type="Proteomes" id="UP000257109">
    <property type="component" value="Unassembled WGS sequence"/>
</dbReference>
<dbReference type="OrthoDB" id="418757at2759"/>
<dbReference type="Pfam" id="PF25597">
    <property type="entry name" value="SH3_retrovirus"/>
    <property type="match status" value="1"/>
</dbReference>
<feature type="non-terminal residue" evidence="3">
    <location>
        <position position="1"/>
    </location>
</feature>
<feature type="compositionally biased region" description="Acidic residues" evidence="1">
    <location>
        <begin position="248"/>
        <end position="257"/>
    </location>
</feature>
<dbReference type="InterPro" id="IPR012337">
    <property type="entry name" value="RNaseH-like_sf"/>
</dbReference>
<gene>
    <name evidence="3" type="ORF">CR513_52510</name>
</gene>
<name>A0A371ER18_MUCPR</name>
<evidence type="ECO:0000259" key="2">
    <source>
        <dbReference type="Pfam" id="PF25597"/>
    </source>
</evidence>
<dbReference type="Gene3D" id="3.30.420.10">
    <property type="entry name" value="Ribonuclease H-like superfamily/Ribonuclease H"/>
    <property type="match status" value="1"/>
</dbReference>
<reference evidence="3" key="1">
    <citation type="submission" date="2018-05" db="EMBL/GenBank/DDBJ databases">
        <title>Draft genome of Mucuna pruriens seed.</title>
        <authorList>
            <person name="Nnadi N.E."/>
            <person name="Vos R."/>
            <person name="Hasami M.H."/>
            <person name="Devisetty U.K."/>
            <person name="Aguiy J.C."/>
        </authorList>
    </citation>
    <scope>NUCLEOTIDE SEQUENCE [LARGE SCALE GENOMIC DNA]</scope>
    <source>
        <strain evidence="3">JCA_2017</strain>
    </source>
</reference>
<dbReference type="InterPro" id="IPR039537">
    <property type="entry name" value="Retrotran_Ty1/copia-like"/>
</dbReference>
<comment type="caution">
    <text evidence="3">The sequence shown here is derived from an EMBL/GenBank/DDBJ whole genome shotgun (WGS) entry which is preliminary data.</text>
</comment>
<dbReference type="GO" id="GO:0003676">
    <property type="term" value="F:nucleic acid binding"/>
    <property type="evidence" value="ECO:0007669"/>
    <property type="project" value="InterPro"/>
</dbReference>
<dbReference type="SUPFAM" id="SSF53098">
    <property type="entry name" value="Ribonuclease H-like"/>
    <property type="match status" value="1"/>
</dbReference>
<dbReference type="EMBL" id="QJKJ01012506">
    <property type="protein sequence ID" value="RDX68493.1"/>
    <property type="molecule type" value="Genomic_DNA"/>
</dbReference>
<dbReference type="PANTHER" id="PTHR42648:SF28">
    <property type="entry name" value="TRANSPOSON-ENCODED PROTEIN WITH RIBONUCLEASE H-LIKE AND RETROVIRUS ZINC FINGER-LIKE DOMAINS"/>
    <property type="match status" value="1"/>
</dbReference>
<dbReference type="InterPro" id="IPR057670">
    <property type="entry name" value="SH3_retrovirus"/>
</dbReference>
<feature type="compositionally biased region" description="Basic and acidic residues" evidence="1">
    <location>
        <begin position="258"/>
        <end position="269"/>
    </location>
</feature>
<feature type="domain" description="Retroviral polymerase SH3-like" evidence="2">
    <location>
        <begin position="156"/>
        <end position="200"/>
    </location>
</feature>
<feature type="compositionally biased region" description="Low complexity" evidence="1">
    <location>
        <begin position="273"/>
        <end position="289"/>
    </location>
</feature>
<sequence>MVSLHMLDDGGYDNHFGYGKWKHTKSNLVVVKGEKISKLYGTKALVAKDSVNSMDMEASLWHRRLSHISENGLKNADLGKCSHCMVDKQSKVKSFSGALYFVTFINDCSRKLWVYTLKSKDQVERQSGKKVKCFHSDNGGEYCGPFDYDHLQVFDCKAFVHVPKDERSNLDMKTRQCIFIGYGHDEYGYRMYDPVEKKLIKNVMCNSRKVKKSIPMKDNSLSEIDLVRMPVHDLDTVDNNLGDNFDVPPDDDVEEEQEKSQDENLRDAPEPPSVQLRRSNRQRQSSTRYTSDEYVEENLNITKSPWRVKRGKMLDNLNCRSVLLCPLPRSKHIDVRYHWIRNALDAKLLELAKVHTGDNGVDMLTKVVQRGKFEACCEIARLVITVT</sequence>
<keyword evidence="4" id="KW-1185">Reference proteome</keyword>
<proteinExistence type="predicted"/>